<accession>A0ABD3X2J3</accession>
<evidence type="ECO:0000313" key="5">
    <source>
        <dbReference type="Proteomes" id="UP001634394"/>
    </source>
</evidence>
<evidence type="ECO:0000256" key="3">
    <source>
        <dbReference type="SAM" id="MobiDB-lite"/>
    </source>
</evidence>
<keyword evidence="5" id="KW-1185">Reference proteome</keyword>
<evidence type="ECO:0000256" key="2">
    <source>
        <dbReference type="ARBA" id="ARBA00022553"/>
    </source>
</evidence>
<feature type="compositionally biased region" description="Polar residues" evidence="3">
    <location>
        <begin position="116"/>
        <end position="131"/>
    </location>
</feature>
<feature type="compositionally biased region" description="Polar residues" evidence="3">
    <location>
        <begin position="152"/>
        <end position="165"/>
    </location>
</feature>
<dbReference type="InterPro" id="IPR007998">
    <property type="entry name" value="DUF719"/>
</dbReference>
<dbReference type="Pfam" id="PF05334">
    <property type="entry name" value="DUF719"/>
    <property type="match status" value="1"/>
</dbReference>
<feature type="compositionally biased region" description="Basic and acidic residues" evidence="3">
    <location>
        <begin position="297"/>
        <end position="308"/>
    </location>
</feature>
<proteinExistence type="inferred from homology"/>
<feature type="compositionally biased region" description="Basic residues" evidence="3">
    <location>
        <begin position="76"/>
        <end position="95"/>
    </location>
</feature>
<keyword evidence="2" id="KW-0597">Phosphoprotein</keyword>
<dbReference type="PANTHER" id="PTHR12842:SF6">
    <property type="entry name" value="FI01459P"/>
    <property type="match status" value="1"/>
</dbReference>
<evidence type="ECO:0008006" key="6">
    <source>
        <dbReference type="Google" id="ProtNLM"/>
    </source>
</evidence>
<reference evidence="4 5" key="1">
    <citation type="submission" date="2024-11" db="EMBL/GenBank/DDBJ databases">
        <title>Chromosome-level genome assembly of the freshwater bivalve Anodonta woodiana.</title>
        <authorList>
            <person name="Chen X."/>
        </authorList>
    </citation>
    <scope>NUCLEOTIDE SEQUENCE [LARGE SCALE GENOMIC DNA]</scope>
    <source>
        <strain evidence="4">MN2024</strain>
        <tissue evidence="4">Gills</tissue>
    </source>
</reference>
<dbReference type="EMBL" id="JBJQND010000004">
    <property type="protein sequence ID" value="KAL3880464.1"/>
    <property type="molecule type" value="Genomic_DNA"/>
</dbReference>
<comment type="similarity">
    <text evidence="1">Belongs to the FAM114 family.</text>
</comment>
<feature type="region of interest" description="Disordered" evidence="3">
    <location>
        <begin position="285"/>
        <end position="363"/>
    </location>
</feature>
<feature type="region of interest" description="Disordered" evidence="3">
    <location>
        <begin position="1"/>
        <end position="254"/>
    </location>
</feature>
<feature type="compositionally biased region" description="Basic and acidic residues" evidence="3">
    <location>
        <begin position="96"/>
        <end position="115"/>
    </location>
</feature>
<gene>
    <name evidence="4" type="ORF">ACJMK2_032701</name>
</gene>
<dbReference type="AlphaFoldDB" id="A0ABD3X2J3"/>
<organism evidence="4 5">
    <name type="scientific">Sinanodonta woodiana</name>
    <name type="common">Chinese pond mussel</name>
    <name type="synonym">Anodonta woodiana</name>
    <dbReference type="NCBI Taxonomy" id="1069815"/>
    <lineage>
        <taxon>Eukaryota</taxon>
        <taxon>Metazoa</taxon>
        <taxon>Spiralia</taxon>
        <taxon>Lophotrochozoa</taxon>
        <taxon>Mollusca</taxon>
        <taxon>Bivalvia</taxon>
        <taxon>Autobranchia</taxon>
        <taxon>Heteroconchia</taxon>
        <taxon>Palaeoheterodonta</taxon>
        <taxon>Unionida</taxon>
        <taxon>Unionoidea</taxon>
        <taxon>Unionidae</taxon>
        <taxon>Unioninae</taxon>
        <taxon>Sinanodonta</taxon>
    </lineage>
</organism>
<feature type="compositionally biased region" description="Polar residues" evidence="3">
    <location>
        <begin position="174"/>
        <end position="197"/>
    </location>
</feature>
<name>A0ABD3X2J3_SINWO</name>
<feature type="compositionally biased region" description="Basic and acidic residues" evidence="3">
    <location>
        <begin position="133"/>
        <end position="151"/>
    </location>
</feature>
<evidence type="ECO:0000256" key="1">
    <source>
        <dbReference type="ARBA" id="ARBA00006903"/>
    </source>
</evidence>
<feature type="compositionally biased region" description="Acidic residues" evidence="3">
    <location>
        <begin position="1"/>
        <end position="17"/>
    </location>
</feature>
<comment type="caution">
    <text evidence="4">The sequence shown here is derived from an EMBL/GenBank/DDBJ whole genome shotgun (WGS) entry which is preliminary data.</text>
</comment>
<sequence>MSGTDDDAFASADEGDETLTLKQKDKDEGPVDSDAVNSLKKKGTEKSVQQKSKIGADTSKDVASSTESVADGAVKHPGHQTKKSKQKTKKGKNVVKSKENEGEVLKEKEKVKYSETKQIQSASLELSTSKPSVADDEKSEKKLQEVTEKVQKSPQTAEKGSTEMKTPQKAVTVETESFTKECTPTKDSSVKTCTAEETSTRTELLKSPSSQEIVRPMQDSPNEQDSNETKDTGNAEPTKSSSSGGWGWGSWGSSLLDMASSSVTTFTSQVGGGLNAVLETVESTLNIPPPEQFVDDSAEKEKDEKNDSNDVLTDDIQDKSERTEAICTEPKRSDPESVEQPKSTTKAQEPHQMQAASKTSGSGGSWFSSWGVSNITGIVQNTSKSLMTGSLDVLEIIGKKTFDVLKDHDPGLKRARGFLFDRKDKPNLSQILRDAKKEAEFRVEKEKEFEESRKADFGVHFDEFQGLVHLEALEILSQQSERKVQSLLMALPTDSLATIKPTLLLIKQTFETEIEEEEESADEEGSQGQDFIRLVAEHLAELQIGSMPNKVKQTWEEIEVWLAQFHEKKDSDVSSKIVHQTAIQSLARLTSKGIDQFHKTGELILLHMDSDHDYVKKSQSLASLTKILCKEMGCLANKFADCLTGTSEEDRGNEIGCLTTNIYLEASNSSSYVQDGFRLLLPVLQQAAIETSEVLNR</sequence>
<dbReference type="Proteomes" id="UP001634394">
    <property type="component" value="Unassembled WGS sequence"/>
</dbReference>
<feature type="compositionally biased region" description="Basic and acidic residues" evidence="3">
    <location>
        <begin position="316"/>
        <end position="335"/>
    </location>
</feature>
<evidence type="ECO:0000313" key="4">
    <source>
        <dbReference type="EMBL" id="KAL3880464.1"/>
    </source>
</evidence>
<dbReference type="PANTHER" id="PTHR12842">
    <property type="entry name" value="FI01459P"/>
    <property type="match status" value="1"/>
</dbReference>
<protein>
    <recommendedName>
        <fullName evidence="6">Protein FAM114A2</fullName>
    </recommendedName>
</protein>